<evidence type="ECO:0000259" key="3">
    <source>
        <dbReference type="Pfam" id="PF02397"/>
    </source>
</evidence>
<evidence type="ECO:0000313" key="5">
    <source>
        <dbReference type="Proteomes" id="UP000063781"/>
    </source>
</evidence>
<keyword evidence="2" id="KW-1133">Transmembrane helix</keyword>
<comment type="similarity">
    <text evidence="1">Belongs to the bacterial sugar transferase family.</text>
</comment>
<keyword evidence="2" id="KW-0472">Membrane</keyword>
<accession>A0A0X8GYC5</accession>
<dbReference type="KEGG" id="erl:AOC36_01330"/>
<dbReference type="STRING" id="1514105.AOC36_01330"/>
<reference evidence="4 5" key="1">
    <citation type="submission" date="2015-10" db="EMBL/GenBank/DDBJ databases">
        <title>Erysipelothrix larvae sp. LV19 isolated from the larval gut of the rhinoceros beetle, Trypoxylus dichotomus.</title>
        <authorList>
            <person name="Lim S."/>
            <person name="Kim B.-C."/>
        </authorList>
    </citation>
    <scope>NUCLEOTIDE SEQUENCE [LARGE SCALE GENOMIC DNA]</scope>
    <source>
        <strain evidence="4 5">LV19</strain>
    </source>
</reference>
<evidence type="ECO:0000313" key="4">
    <source>
        <dbReference type="EMBL" id="AMC92680.1"/>
    </source>
</evidence>
<dbReference type="Proteomes" id="UP000063781">
    <property type="component" value="Chromosome"/>
</dbReference>
<organism evidence="4 5">
    <name type="scientific">Erysipelothrix larvae</name>
    <dbReference type="NCBI Taxonomy" id="1514105"/>
    <lineage>
        <taxon>Bacteria</taxon>
        <taxon>Bacillati</taxon>
        <taxon>Bacillota</taxon>
        <taxon>Erysipelotrichia</taxon>
        <taxon>Erysipelotrichales</taxon>
        <taxon>Erysipelotrichaceae</taxon>
        <taxon>Erysipelothrix</taxon>
    </lineage>
</organism>
<dbReference type="PANTHER" id="PTHR30576:SF0">
    <property type="entry name" value="UNDECAPRENYL-PHOSPHATE N-ACETYLGALACTOSAMINYL 1-PHOSPHATE TRANSFERASE-RELATED"/>
    <property type="match status" value="1"/>
</dbReference>
<dbReference type="EMBL" id="CP013213">
    <property type="protein sequence ID" value="AMC92680.1"/>
    <property type="molecule type" value="Genomic_DNA"/>
</dbReference>
<sequence length="252" mass="28785">MFIQILSIDYQIVSTESCKVKGMNRTNTVLKSEYDEIKYENGDNFDSFENLSQEIGVSFLFLFIKRVIDLILSAIFLVPSLLIVLLTGLAVKLDSKGPILFKQERFGKDGESFTIFKIRTMSHAPLDKSRDMVWTTKNDCRITKVGKIIRKIRFDELPQVINVIKGEMSFVGPRPETIALTNKFNQTIPGFYKRLAVKPGITGLAQVNGGYDLNPKEKLAYDLKYINDASLWLDLKILFMTFKVIFFKEGAR</sequence>
<proteinExistence type="inferred from homology"/>
<dbReference type="GO" id="GO:0016780">
    <property type="term" value="F:phosphotransferase activity, for other substituted phosphate groups"/>
    <property type="evidence" value="ECO:0007669"/>
    <property type="project" value="TreeGrafter"/>
</dbReference>
<evidence type="ECO:0000256" key="2">
    <source>
        <dbReference type="SAM" id="Phobius"/>
    </source>
</evidence>
<feature type="domain" description="Bacterial sugar transferase" evidence="3">
    <location>
        <begin position="65"/>
        <end position="246"/>
    </location>
</feature>
<protein>
    <recommendedName>
        <fullName evidence="3">Bacterial sugar transferase domain-containing protein</fullName>
    </recommendedName>
</protein>
<keyword evidence="5" id="KW-1185">Reference proteome</keyword>
<dbReference type="InterPro" id="IPR003362">
    <property type="entry name" value="Bact_transf"/>
</dbReference>
<evidence type="ECO:0000256" key="1">
    <source>
        <dbReference type="ARBA" id="ARBA00006464"/>
    </source>
</evidence>
<dbReference type="Pfam" id="PF02397">
    <property type="entry name" value="Bac_transf"/>
    <property type="match status" value="1"/>
</dbReference>
<dbReference type="AlphaFoldDB" id="A0A0X8GYC5"/>
<dbReference type="PANTHER" id="PTHR30576">
    <property type="entry name" value="COLANIC BIOSYNTHESIS UDP-GLUCOSE LIPID CARRIER TRANSFERASE"/>
    <property type="match status" value="1"/>
</dbReference>
<keyword evidence="2" id="KW-0812">Transmembrane</keyword>
<gene>
    <name evidence="4" type="ORF">AOC36_01330</name>
</gene>
<feature type="transmembrane region" description="Helical" evidence="2">
    <location>
        <begin position="70"/>
        <end position="91"/>
    </location>
</feature>
<name>A0A0X8GYC5_9FIRM</name>